<dbReference type="EMBL" id="RDQZ01000031">
    <property type="protein sequence ID" value="RXH08501.1"/>
    <property type="molecule type" value="Genomic_DNA"/>
</dbReference>
<dbReference type="Pfam" id="PF00005">
    <property type="entry name" value="ABC_tran"/>
    <property type="match status" value="2"/>
</dbReference>
<feature type="domain" description="ABC transporter" evidence="8">
    <location>
        <begin position="269"/>
        <end position="514"/>
    </location>
</feature>
<sequence length="526" mass="56897">MNRSTQESLAGGCPMSERTRALVEFRNITKRFGATQALKGVSFSIMPGETLGLLGANGAGKSTLIKVLSGNFLRTSGEILIEGERTEIRSPTEARDCGIATVHQNIDDAVVFGMTVAENLLLDDLSTADSPFFLNRRSVMDRAQQVQQKLGLKLPLEAPVEELSASGRQEVAIARALVKNPKLLILDEPTSTLSAREAEKLFEAVADLKRRGIAVLYVSHRMSESQQLCNRAVVLRNGQIVSEHQSPLDTNAIATSILGDLILSAKHVIRRSDQVPVFVGRGLRVRPDAVPVDLTFRKGEVIGITGLVGAGKTELLEQIYGAMPLVSGKMLLNDRPFKPRDAADALTRGVAMVPEERAKQSIFPGEGLAKHCSIGAMGFFSRYGFIDLHKEVAFTQDIIRDYNVKCPGWDAPIEALSGGNQQKLLVGRWLKHGWSLLILDEPFRGIDIGARGIISDALRAFSEYNSVVVSSSDPEEVVEVADRVLIMVEGAIAGEVMADALSSEELSEIMSRTGAARQGVSGGTLQ</sequence>
<evidence type="ECO:0000256" key="1">
    <source>
        <dbReference type="ARBA" id="ARBA00005417"/>
    </source>
</evidence>
<evidence type="ECO:0000256" key="3">
    <source>
        <dbReference type="ARBA" id="ARBA00022597"/>
    </source>
</evidence>
<evidence type="ECO:0000256" key="4">
    <source>
        <dbReference type="ARBA" id="ARBA00022737"/>
    </source>
</evidence>
<evidence type="ECO:0000259" key="8">
    <source>
        <dbReference type="PROSITE" id="PS50893"/>
    </source>
</evidence>
<dbReference type="PANTHER" id="PTHR43790:SF9">
    <property type="entry name" value="GALACTOFURANOSE TRANSPORTER ATP-BINDING PROTEIN YTFR"/>
    <property type="match status" value="1"/>
</dbReference>
<dbReference type="CDD" id="cd03216">
    <property type="entry name" value="ABC_Carb_Monos_I"/>
    <property type="match status" value="1"/>
</dbReference>
<gene>
    <name evidence="10" type="ORF">EAS56_29005</name>
    <name evidence="9" type="ORF">XH91_35020</name>
</gene>
<evidence type="ECO:0000313" key="9">
    <source>
        <dbReference type="EMBL" id="QAU50636.1"/>
    </source>
</evidence>
<dbReference type="InterPro" id="IPR003593">
    <property type="entry name" value="AAA+_ATPase"/>
</dbReference>
<dbReference type="GO" id="GO:0005524">
    <property type="term" value="F:ATP binding"/>
    <property type="evidence" value="ECO:0007669"/>
    <property type="project" value="UniProtKB-KW"/>
</dbReference>
<comment type="function">
    <text evidence="7">Involved in beta-(1--&gt;2)glucan export. Transmembrane domains (TMD) form a pore in the inner membrane and the ATP-binding domain (NBD) is responsible for energy generation.</text>
</comment>
<dbReference type="PROSITE" id="PS00211">
    <property type="entry name" value="ABC_TRANSPORTER_1"/>
    <property type="match status" value="1"/>
</dbReference>
<evidence type="ECO:0000256" key="2">
    <source>
        <dbReference type="ARBA" id="ARBA00022448"/>
    </source>
</evidence>
<dbReference type="GO" id="GO:0016887">
    <property type="term" value="F:ATP hydrolysis activity"/>
    <property type="evidence" value="ECO:0007669"/>
    <property type="project" value="InterPro"/>
</dbReference>
<keyword evidence="4" id="KW-0677">Repeat</keyword>
<dbReference type="KEGG" id="bgz:XH91_35020"/>
<dbReference type="AlphaFoldDB" id="A0AAE6CCA1"/>
<comment type="similarity">
    <text evidence="1">Belongs to the ABC transporter superfamily.</text>
</comment>
<dbReference type="CDD" id="cd03215">
    <property type="entry name" value="ABC_Carb_Monos_II"/>
    <property type="match status" value="1"/>
</dbReference>
<evidence type="ECO:0000256" key="7">
    <source>
        <dbReference type="ARBA" id="ARBA00024722"/>
    </source>
</evidence>
<dbReference type="PANTHER" id="PTHR43790">
    <property type="entry name" value="CARBOHYDRATE TRANSPORT ATP-BINDING PROTEIN MG119-RELATED"/>
    <property type="match status" value="1"/>
</dbReference>
<keyword evidence="3" id="KW-0762">Sugar transport</keyword>
<keyword evidence="6 9" id="KW-0067">ATP-binding</keyword>
<evidence type="ECO:0000313" key="10">
    <source>
        <dbReference type="EMBL" id="RXH08501.1"/>
    </source>
</evidence>
<dbReference type="SMART" id="SM00382">
    <property type="entry name" value="AAA"/>
    <property type="match status" value="2"/>
</dbReference>
<reference evidence="9 11" key="1">
    <citation type="submission" date="2018-06" db="EMBL/GenBank/DDBJ databases">
        <title>Comparative genomics of rhizobia nodulating Arachis hypogaea in China.</title>
        <authorList>
            <person name="Li Y."/>
        </authorList>
    </citation>
    <scope>NUCLEOTIDE SEQUENCE [LARGE SCALE GENOMIC DNA]</scope>
    <source>
        <strain evidence="9 11">CCBAU 51670</strain>
        <plasmid evidence="9 11">unnamed1</plasmid>
    </source>
</reference>
<proteinExistence type="inferred from homology"/>
<dbReference type="InterPro" id="IPR050107">
    <property type="entry name" value="ABC_carbohydrate_import_ATPase"/>
</dbReference>
<evidence type="ECO:0000256" key="5">
    <source>
        <dbReference type="ARBA" id="ARBA00022741"/>
    </source>
</evidence>
<geneLocation type="plasmid" evidence="9 11">
    <name>unnamed1</name>
</geneLocation>
<dbReference type="InterPro" id="IPR003439">
    <property type="entry name" value="ABC_transporter-like_ATP-bd"/>
</dbReference>
<feature type="domain" description="ABC transporter" evidence="8">
    <location>
        <begin position="23"/>
        <end position="262"/>
    </location>
</feature>
<reference evidence="10 12" key="2">
    <citation type="submission" date="2018-10" db="EMBL/GenBank/DDBJ databases">
        <title>Bradyrhizobium sp. nov., effective nodules isolated from peanut in China.</title>
        <authorList>
            <person name="Li Y."/>
        </authorList>
    </citation>
    <scope>NUCLEOTIDE SEQUENCE [LARGE SCALE GENOMIC DNA]</scope>
    <source>
        <strain evidence="10 12">CCBAU 53426</strain>
    </source>
</reference>
<dbReference type="EMBL" id="CP030054">
    <property type="protein sequence ID" value="QAU50636.1"/>
    <property type="molecule type" value="Genomic_DNA"/>
</dbReference>
<dbReference type="Proteomes" id="UP000288972">
    <property type="component" value="Plasmid unnamed1"/>
</dbReference>
<evidence type="ECO:0000313" key="12">
    <source>
        <dbReference type="Proteomes" id="UP000290401"/>
    </source>
</evidence>
<dbReference type="Gene3D" id="3.40.50.300">
    <property type="entry name" value="P-loop containing nucleotide triphosphate hydrolases"/>
    <property type="match status" value="2"/>
</dbReference>
<organism evidence="9 11">
    <name type="scientific">Bradyrhizobium guangzhouense</name>
    <dbReference type="NCBI Taxonomy" id="1325095"/>
    <lineage>
        <taxon>Bacteria</taxon>
        <taxon>Pseudomonadati</taxon>
        <taxon>Pseudomonadota</taxon>
        <taxon>Alphaproteobacteria</taxon>
        <taxon>Hyphomicrobiales</taxon>
        <taxon>Nitrobacteraceae</taxon>
        <taxon>Bradyrhizobium</taxon>
    </lineage>
</organism>
<dbReference type="Proteomes" id="UP000290401">
    <property type="component" value="Unassembled WGS sequence"/>
</dbReference>
<name>A0AAE6CCA1_9BRAD</name>
<dbReference type="InterPro" id="IPR027417">
    <property type="entry name" value="P-loop_NTPase"/>
</dbReference>
<keyword evidence="2" id="KW-0813">Transport</keyword>
<accession>A0AAE6CCA1</accession>
<evidence type="ECO:0000256" key="6">
    <source>
        <dbReference type="ARBA" id="ARBA00022840"/>
    </source>
</evidence>
<dbReference type="PROSITE" id="PS50893">
    <property type="entry name" value="ABC_TRANSPORTER_2"/>
    <property type="match status" value="2"/>
</dbReference>
<protein>
    <submittedName>
        <fullName evidence="9">Sugar ABC transporter ATP-binding protein</fullName>
    </submittedName>
</protein>
<keyword evidence="12" id="KW-1185">Reference proteome</keyword>
<keyword evidence="9" id="KW-0614">Plasmid</keyword>
<dbReference type="InterPro" id="IPR017871">
    <property type="entry name" value="ABC_transporter-like_CS"/>
</dbReference>
<keyword evidence="5" id="KW-0547">Nucleotide-binding</keyword>
<dbReference type="SUPFAM" id="SSF52540">
    <property type="entry name" value="P-loop containing nucleoside triphosphate hydrolases"/>
    <property type="match status" value="2"/>
</dbReference>
<evidence type="ECO:0000313" key="11">
    <source>
        <dbReference type="Proteomes" id="UP000288972"/>
    </source>
</evidence>